<reference evidence="1 2" key="1">
    <citation type="submission" date="2024-02" db="EMBL/GenBank/DDBJ databases">
        <title>Rhodopirellula caenicola NBRC 110016.</title>
        <authorList>
            <person name="Ichikawa N."/>
            <person name="Katano-Makiyama Y."/>
            <person name="Hidaka K."/>
        </authorList>
    </citation>
    <scope>NUCLEOTIDE SEQUENCE [LARGE SCALE GENOMIC DNA]</scope>
    <source>
        <strain evidence="1 2">NBRC 110016</strain>
    </source>
</reference>
<comment type="caution">
    <text evidence="1">The sequence shown here is derived from an EMBL/GenBank/DDBJ whole genome shotgun (WGS) entry which is preliminary data.</text>
</comment>
<sequence>MRSDGPTGLVRVRADRTPFSHRPKQRQSRRLTIFSQSLAAGLFAPSRRIPLFSTIRKVDSTRHLFLIVELDAQEGEDRY</sequence>
<accession>A0ABP9VJ16</accession>
<organism evidence="1 2">
    <name type="scientific">Novipirellula caenicola</name>
    <dbReference type="NCBI Taxonomy" id="1536901"/>
    <lineage>
        <taxon>Bacteria</taxon>
        <taxon>Pseudomonadati</taxon>
        <taxon>Planctomycetota</taxon>
        <taxon>Planctomycetia</taxon>
        <taxon>Pirellulales</taxon>
        <taxon>Pirellulaceae</taxon>
        <taxon>Novipirellula</taxon>
    </lineage>
</organism>
<evidence type="ECO:0000313" key="2">
    <source>
        <dbReference type="Proteomes" id="UP001416858"/>
    </source>
</evidence>
<dbReference type="Proteomes" id="UP001416858">
    <property type="component" value="Unassembled WGS sequence"/>
</dbReference>
<dbReference type="EMBL" id="BAABRO010000001">
    <property type="protein sequence ID" value="GAA5505197.1"/>
    <property type="molecule type" value="Genomic_DNA"/>
</dbReference>
<name>A0ABP9VJ16_9BACT</name>
<evidence type="ECO:0000313" key="1">
    <source>
        <dbReference type="EMBL" id="GAA5505197.1"/>
    </source>
</evidence>
<keyword evidence="2" id="KW-1185">Reference proteome</keyword>
<protein>
    <submittedName>
        <fullName evidence="1">Uncharacterized protein</fullName>
    </submittedName>
</protein>
<gene>
    <name evidence="1" type="ORF">Rcae01_00638</name>
</gene>
<proteinExistence type="predicted"/>